<dbReference type="AlphaFoldDB" id="A0A8X7BPY9"/>
<dbReference type="Proteomes" id="UP000886998">
    <property type="component" value="Unassembled WGS sequence"/>
</dbReference>
<gene>
    <name evidence="2" type="ORF">TNIN_459031</name>
</gene>
<proteinExistence type="predicted"/>
<accession>A0A8X7BPY9</accession>
<protein>
    <submittedName>
        <fullName evidence="2">Uncharacterized protein</fullName>
    </submittedName>
</protein>
<organism evidence="2 3">
    <name type="scientific">Trichonephila inaurata madagascariensis</name>
    <dbReference type="NCBI Taxonomy" id="2747483"/>
    <lineage>
        <taxon>Eukaryota</taxon>
        <taxon>Metazoa</taxon>
        <taxon>Ecdysozoa</taxon>
        <taxon>Arthropoda</taxon>
        <taxon>Chelicerata</taxon>
        <taxon>Arachnida</taxon>
        <taxon>Araneae</taxon>
        <taxon>Araneomorphae</taxon>
        <taxon>Entelegynae</taxon>
        <taxon>Araneoidea</taxon>
        <taxon>Nephilidae</taxon>
        <taxon>Trichonephila</taxon>
        <taxon>Trichonephila inaurata</taxon>
    </lineage>
</organism>
<evidence type="ECO:0000313" key="2">
    <source>
        <dbReference type="EMBL" id="GFY39450.1"/>
    </source>
</evidence>
<evidence type="ECO:0000256" key="1">
    <source>
        <dbReference type="SAM" id="MobiDB-lite"/>
    </source>
</evidence>
<evidence type="ECO:0000313" key="3">
    <source>
        <dbReference type="Proteomes" id="UP000886998"/>
    </source>
</evidence>
<keyword evidence="3" id="KW-1185">Reference proteome</keyword>
<feature type="compositionally biased region" description="Gly residues" evidence="1">
    <location>
        <begin position="9"/>
        <end position="19"/>
    </location>
</feature>
<reference evidence="2" key="1">
    <citation type="submission" date="2020-08" db="EMBL/GenBank/DDBJ databases">
        <title>Multicomponent nature underlies the extraordinary mechanical properties of spider dragline silk.</title>
        <authorList>
            <person name="Kono N."/>
            <person name="Nakamura H."/>
            <person name="Mori M."/>
            <person name="Yoshida Y."/>
            <person name="Ohtoshi R."/>
            <person name="Malay A.D."/>
            <person name="Moran D.A.P."/>
            <person name="Tomita M."/>
            <person name="Numata K."/>
            <person name="Arakawa K."/>
        </authorList>
    </citation>
    <scope>NUCLEOTIDE SEQUENCE</scope>
</reference>
<dbReference type="EMBL" id="BMAV01001389">
    <property type="protein sequence ID" value="GFY39450.1"/>
    <property type="molecule type" value="Genomic_DNA"/>
</dbReference>
<comment type="caution">
    <text evidence="2">The sequence shown here is derived from an EMBL/GenBank/DDBJ whole genome shotgun (WGS) entry which is preliminary data.</text>
</comment>
<feature type="region of interest" description="Disordered" evidence="1">
    <location>
        <begin position="1"/>
        <end position="29"/>
    </location>
</feature>
<sequence length="78" mass="8300">MSGLEKGKGLGPPQGGSGEPQGPDFPPFSKTLRFWGPSFSVCGVYFSPSEDNAGLFRKSSRSISHYVTVSGFEDISVI</sequence>
<name>A0A8X7BPY9_9ARAC</name>